<dbReference type="AlphaFoldDB" id="E2SC17"/>
<gene>
    <name evidence="3" type="ORF">HMPREF0063_11576</name>
</gene>
<proteinExistence type="predicted"/>
<feature type="compositionally biased region" description="Low complexity" evidence="1">
    <location>
        <begin position="260"/>
        <end position="279"/>
    </location>
</feature>
<name>E2SC17_9ACTN</name>
<evidence type="ECO:0000313" key="4">
    <source>
        <dbReference type="Proteomes" id="UP000003111"/>
    </source>
</evidence>
<feature type="compositionally biased region" description="Pro residues" evidence="1">
    <location>
        <begin position="300"/>
        <end position="311"/>
    </location>
</feature>
<dbReference type="eggNOG" id="COG3170">
    <property type="taxonomic scope" value="Bacteria"/>
</dbReference>
<keyword evidence="4" id="KW-1185">Reference proteome</keyword>
<organism evidence="3 4">
    <name type="scientific">Aeromicrobium marinum DSM 15272</name>
    <dbReference type="NCBI Taxonomy" id="585531"/>
    <lineage>
        <taxon>Bacteria</taxon>
        <taxon>Bacillati</taxon>
        <taxon>Actinomycetota</taxon>
        <taxon>Actinomycetes</taxon>
        <taxon>Propionibacteriales</taxon>
        <taxon>Nocardioidaceae</taxon>
        <taxon>Aeromicrobium</taxon>
    </lineage>
</organism>
<protein>
    <recommendedName>
        <fullName evidence="2">DUF5667 domain-containing protein</fullName>
    </recommendedName>
</protein>
<feature type="domain" description="DUF5667" evidence="2">
    <location>
        <begin position="109"/>
        <end position="211"/>
    </location>
</feature>
<feature type="region of interest" description="Disordered" evidence="1">
    <location>
        <begin position="260"/>
        <end position="317"/>
    </location>
</feature>
<dbReference type="OrthoDB" id="3402808at2"/>
<comment type="caution">
    <text evidence="3">The sequence shown here is derived from an EMBL/GenBank/DDBJ whole genome shotgun (WGS) entry which is preliminary data.</text>
</comment>
<dbReference type="InterPro" id="IPR043725">
    <property type="entry name" value="DUF5667"/>
</dbReference>
<evidence type="ECO:0000256" key="1">
    <source>
        <dbReference type="SAM" id="MobiDB-lite"/>
    </source>
</evidence>
<dbReference type="HOGENOM" id="CLU_791396_0_0_11"/>
<reference evidence="3" key="1">
    <citation type="submission" date="2010-08" db="EMBL/GenBank/DDBJ databases">
        <authorList>
            <person name="Muzny D."/>
            <person name="Qin X."/>
            <person name="Buhay C."/>
            <person name="Dugan-Rocha S."/>
            <person name="Ding Y."/>
            <person name="Chen G."/>
            <person name="Hawes A."/>
            <person name="Holder M."/>
            <person name="Jhangiani S."/>
            <person name="Johnson A."/>
            <person name="Khan Z."/>
            <person name="Li Z."/>
            <person name="Liu W."/>
            <person name="Liu X."/>
            <person name="Perez L."/>
            <person name="Shen H."/>
            <person name="Wang Q."/>
            <person name="Watt J."/>
            <person name="Xi L."/>
            <person name="Xin Y."/>
            <person name="Zhou J."/>
            <person name="Deng J."/>
            <person name="Jiang H."/>
            <person name="Liu Y."/>
            <person name="Qu J."/>
            <person name="Song X.-Z."/>
            <person name="Zhang L."/>
            <person name="Villasana D."/>
            <person name="Johnson A."/>
            <person name="Liu J."/>
            <person name="Liyanage D."/>
            <person name="Lorensuhewa L."/>
            <person name="Robinson T."/>
            <person name="Song A."/>
            <person name="Song B.-B."/>
            <person name="Dinh H."/>
            <person name="Thornton R."/>
            <person name="Coyle M."/>
            <person name="Francisco L."/>
            <person name="Jackson L."/>
            <person name="Javaid M."/>
            <person name="Korchina V."/>
            <person name="Kovar C."/>
            <person name="Mata R."/>
            <person name="Mathew T."/>
            <person name="Ngo R."/>
            <person name="Nguyen L."/>
            <person name="Nguyen N."/>
            <person name="Okwuonu G."/>
            <person name="Ongeri F."/>
            <person name="Pham C."/>
            <person name="Simmons D."/>
            <person name="Wilczek-Boney K."/>
            <person name="Hale W."/>
            <person name="Jakkamsetti A."/>
            <person name="Pham P."/>
            <person name="Ruth R."/>
            <person name="San Lucas F."/>
            <person name="Warren J."/>
            <person name="Zhang J."/>
            <person name="Zhao Z."/>
            <person name="Zhou C."/>
            <person name="Zhu D."/>
            <person name="Lee S."/>
            <person name="Bess C."/>
            <person name="Blankenburg K."/>
            <person name="Forbes L."/>
            <person name="Fu Q."/>
            <person name="Gubbala S."/>
            <person name="Hirani K."/>
            <person name="Jayaseelan J.C."/>
            <person name="Lara F."/>
            <person name="Munidasa M."/>
            <person name="Palculict T."/>
            <person name="Patil S."/>
            <person name="Pu L.-L."/>
            <person name="Saada N."/>
            <person name="Tang L."/>
            <person name="Weissenberger G."/>
            <person name="Zhu Y."/>
            <person name="Hemphill L."/>
            <person name="Shang Y."/>
            <person name="Youmans B."/>
            <person name="Ayvaz T."/>
            <person name="Ross M."/>
            <person name="Santibanez J."/>
            <person name="Aqrawi P."/>
            <person name="Gross S."/>
            <person name="Joshi V."/>
            <person name="Fowler G."/>
            <person name="Nazareth L."/>
            <person name="Reid J."/>
            <person name="Worley K."/>
            <person name="Petrosino J."/>
            <person name="Highlander S."/>
            <person name="Gibbs R."/>
        </authorList>
    </citation>
    <scope>NUCLEOTIDE SEQUENCE [LARGE SCALE GENOMIC DNA]</scope>
    <source>
        <strain evidence="3">DSM 15272</strain>
    </source>
</reference>
<accession>E2SC17</accession>
<dbReference type="RefSeq" id="WP_007078918.1">
    <property type="nucleotide sequence ID" value="NZ_CM001024.1"/>
</dbReference>
<dbReference type="EMBL" id="ACLF03000005">
    <property type="protein sequence ID" value="EFQ83303.1"/>
    <property type="molecule type" value="Genomic_DNA"/>
</dbReference>
<dbReference type="Proteomes" id="UP000003111">
    <property type="component" value="Unassembled WGS sequence"/>
</dbReference>
<evidence type="ECO:0000313" key="3">
    <source>
        <dbReference type="EMBL" id="EFQ83303.1"/>
    </source>
</evidence>
<dbReference type="Pfam" id="PF18915">
    <property type="entry name" value="DUF5667"/>
    <property type="match status" value="1"/>
</dbReference>
<evidence type="ECO:0000259" key="2">
    <source>
        <dbReference type="Pfam" id="PF18915"/>
    </source>
</evidence>
<sequence length="350" mass="36005">MIRRDADADAFESALRGRHVADAELRHLVRHAEHLCATAAQHGPSDDFRSSLRDRLMTEAATALEPRAAVPRRAVAPAAPGFRRRVARVSAAAIVAVGGVGLVASSAQAVPGDMLYAVKRGVENVEMALQRTETSRGELQLSQAGERLAEAARLAEVEGGGTAFTTSLKEFRSDAVDGSERLFDDFESSGDGDSIRSVAAFTEESSAVLADIIRVAGPGNESALELTALTITDLAAQARDLCATCADGELSDMVVVSAPTAANPSTSSPLPTPVPVLDDPPAEVSVAPRPGPSPTAAAPVPSPSRPAPSPSPIADLPEVPVVTPLLGSLLGDDTQEGLVPGLLGGLLGRS</sequence>
<feature type="region of interest" description="Disordered" evidence="1">
    <location>
        <begin position="329"/>
        <end position="350"/>
    </location>
</feature>
<dbReference type="STRING" id="585531.HMPREF0063_11576"/>